<reference evidence="10" key="2">
    <citation type="journal article" date="2023" name="Curr. Microbiol.">
        <title>Granulicatella seriolae sp. nov., a Novel Facultative Anaerobe Isolated from Yellowtail Marine Fish.</title>
        <authorList>
            <person name="Lee M."/>
            <person name="Choi Y.J."/>
            <person name="Farooq A."/>
            <person name="Jeong J.B."/>
            <person name="Jung M.Y."/>
        </authorList>
    </citation>
    <scope>NUCLEOTIDE SEQUENCE</scope>
    <source>
        <strain evidence="10">S8</strain>
    </source>
</reference>
<sequence length="278" mass="30662">MTEVKLTKQDINKAIVRSNFLQGSWNFERMQNLGYAFQMLPIIEKLYPEGSPERIAALQRHLEFYNTQPFMTAPILGVTIAMEEQRANGAPIDDAAINGVKVGMMGPLAGVGDPIFWATLRPVLGALGASFALTGSIIGPLIFFFGFNIVRLLFRYFGVTLGYQKGVEVVSDFGNNFLQKLTEGASILGLFIIGVLVPRWTTVYFPTVVSRITQQDGTEVVTRLQDIFNMLIPGLVPLLLTFACMHLLKKKVSPLRLIFILFAVGIIGYVIGLLGFPA</sequence>
<keyword evidence="2" id="KW-0813">Transport</keyword>
<evidence type="ECO:0000256" key="8">
    <source>
        <dbReference type="ARBA" id="ARBA00023136"/>
    </source>
</evidence>
<evidence type="ECO:0000256" key="9">
    <source>
        <dbReference type="SAM" id="Phobius"/>
    </source>
</evidence>
<evidence type="ECO:0000313" key="10">
    <source>
        <dbReference type="EMBL" id="MCQ9209656.1"/>
    </source>
</evidence>
<feature type="transmembrane region" description="Helical" evidence="9">
    <location>
        <begin position="227"/>
        <end position="248"/>
    </location>
</feature>
<dbReference type="RefSeq" id="WP_256944763.1">
    <property type="nucleotide sequence ID" value="NZ_JANHNZ010000002.1"/>
</dbReference>
<dbReference type="GO" id="GO:0016740">
    <property type="term" value="F:transferase activity"/>
    <property type="evidence" value="ECO:0007669"/>
    <property type="project" value="UniProtKB-KW"/>
</dbReference>
<dbReference type="NCBIfam" id="NF008315">
    <property type="entry name" value="PRK11103.1"/>
    <property type="match status" value="1"/>
</dbReference>
<accession>A0ABT1WMA5</accession>
<evidence type="ECO:0000256" key="2">
    <source>
        <dbReference type="ARBA" id="ARBA00022448"/>
    </source>
</evidence>
<dbReference type="PANTHER" id="PTHR32502:SF5">
    <property type="entry name" value="N-ACETYLGALACTOSAMINE PERMEASE IID COMPONENT-RELATED"/>
    <property type="match status" value="1"/>
</dbReference>
<dbReference type="EC" id="2.7.1.191" evidence="10"/>
<keyword evidence="3" id="KW-1003">Cell membrane</keyword>
<dbReference type="InterPro" id="IPR004704">
    <property type="entry name" value="PTS_IID_man"/>
</dbReference>
<reference evidence="10" key="3">
    <citation type="journal article" date="2023" name="Microbiol. Resour. Announc.">
        <title>Draft Genome Sequence of Granulicatella sp. Strain S8, Isolated from a Marine Fish, Seriola quinqueradiata.</title>
        <authorList>
            <person name="Lee M."/>
            <person name="Farooq A."/>
            <person name="Jeong J.B."/>
            <person name="Jung M.Y."/>
        </authorList>
    </citation>
    <scope>NUCLEOTIDE SEQUENCE</scope>
    <source>
        <strain evidence="10">S8</strain>
    </source>
</reference>
<protein>
    <submittedName>
        <fullName evidence="10">PTS mannose transporter subunit IID</fullName>
        <ecNumber evidence="10">2.7.1.191</ecNumber>
    </submittedName>
</protein>
<evidence type="ECO:0000256" key="3">
    <source>
        <dbReference type="ARBA" id="ARBA00022475"/>
    </source>
</evidence>
<feature type="transmembrane region" description="Helical" evidence="9">
    <location>
        <begin position="123"/>
        <end position="147"/>
    </location>
</feature>
<keyword evidence="6 9" id="KW-0812">Transmembrane</keyword>
<feature type="transmembrane region" description="Helical" evidence="9">
    <location>
        <begin position="187"/>
        <end position="207"/>
    </location>
</feature>
<dbReference type="PROSITE" id="PS51108">
    <property type="entry name" value="PTS_EIID"/>
    <property type="match status" value="1"/>
</dbReference>
<keyword evidence="8 9" id="KW-0472">Membrane</keyword>
<evidence type="ECO:0000256" key="4">
    <source>
        <dbReference type="ARBA" id="ARBA00022597"/>
    </source>
</evidence>
<organism evidence="10 11">
    <name type="scientific">Granulicatella seriolae</name>
    <dbReference type="NCBI Taxonomy" id="2967226"/>
    <lineage>
        <taxon>Bacteria</taxon>
        <taxon>Bacillati</taxon>
        <taxon>Bacillota</taxon>
        <taxon>Bacilli</taxon>
        <taxon>Lactobacillales</taxon>
        <taxon>Carnobacteriaceae</taxon>
        <taxon>Granulicatella</taxon>
    </lineage>
</organism>
<dbReference type="EMBL" id="JANHNZ010000002">
    <property type="protein sequence ID" value="MCQ9209656.1"/>
    <property type="molecule type" value="Genomic_DNA"/>
</dbReference>
<name>A0ABT1WMA5_9LACT</name>
<dbReference type="NCBIfam" id="TIGR00828">
    <property type="entry name" value="EIID-AGA"/>
    <property type="match status" value="1"/>
</dbReference>
<evidence type="ECO:0000256" key="7">
    <source>
        <dbReference type="ARBA" id="ARBA00022989"/>
    </source>
</evidence>
<reference evidence="10" key="1">
    <citation type="submission" date="2022-07" db="EMBL/GenBank/DDBJ databases">
        <authorList>
            <person name="Jung M.-Y."/>
            <person name="Lee M."/>
        </authorList>
    </citation>
    <scope>NUCLEOTIDE SEQUENCE</scope>
    <source>
        <strain evidence="10">S8</strain>
    </source>
</reference>
<keyword evidence="4" id="KW-0762">Sugar transport</keyword>
<evidence type="ECO:0000313" key="11">
    <source>
        <dbReference type="Proteomes" id="UP001059480"/>
    </source>
</evidence>
<comment type="subcellular location">
    <subcellularLocation>
        <location evidence="1">Cell membrane</location>
        <topology evidence="1">Multi-pass membrane protein</topology>
    </subcellularLocation>
</comment>
<evidence type="ECO:0000256" key="5">
    <source>
        <dbReference type="ARBA" id="ARBA00022683"/>
    </source>
</evidence>
<evidence type="ECO:0000256" key="6">
    <source>
        <dbReference type="ARBA" id="ARBA00022692"/>
    </source>
</evidence>
<proteinExistence type="predicted"/>
<comment type="caution">
    <text evidence="10">The sequence shown here is derived from an EMBL/GenBank/DDBJ whole genome shotgun (WGS) entry which is preliminary data.</text>
</comment>
<dbReference type="Proteomes" id="UP001059480">
    <property type="component" value="Unassembled WGS sequence"/>
</dbReference>
<gene>
    <name evidence="10" type="primary">manZ</name>
    <name evidence="10" type="ORF">NPA36_03750</name>
</gene>
<feature type="transmembrane region" description="Helical" evidence="9">
    <location>
        <begin position="255"/>
        <end position="276"/>
    </location>
</feature>
<dbReference type="InterPro" id="IPR050303">
    <property type="entry name" value="GatZ_KbaZ_carbometab"/>
</dbReference>
<evidence type="ECO:0000256" key="1">
    <source>
        <dbReference type="ARBA" id="ARBA00004651"/>
    </source>
</evidence>
<dbReference type="Pfam" id="PF03613">
    <property type="entry name" value="EIID-AGA"/>
    <property type="match status" value="1"/>
</dbReference>
<dbReference type="PANTHER" id="PTHR32502">
    <property type="entry name" value="N-ACETYLGALACTOSAMINE PERMEASE II COMPONENT-RELATED"/>
    <property type="match status" value="1"/>
</dbReference>
<keyword evidence="7 9" id="KW-1133">Transmembrane helix</keyword>
<keyword evidence="10" id="KW-0808">Transferase</keyword>
<keyword evidence="11" id="KW-1185">Reference proteome</keyword>
<keyword evidence="5" id="KW-0598">Phosphotransferase system</keyword>